<organism evidence="1 2">
    <name type="scientific">Massilia rubra</name>
    <dbReference type="NCBI Taxonomy" id="2607910"/>
    <lineage>
        <taxon>Bacteria</taxon>
        <taxon>Pseudomonadati</taxon>
        <taxon>Pseudomonadota</taxon>
        <taxon>Betaproteobacteria</taxon>
        <taxon>Burkholderiales</taxon>
        <taxon>Oxalobacteraceae</taxon>
        <taxon>Telluria group</taxon>
        <taxon>Massilia</taxon>
    </lineage>
</organism>
<keyword evidence="2" id="KW-1185">Reference proteome</keyword>
<gene>
    <name evidence="1" type="ORF">F0185_04580</name>
</gene>
<name>A0ABX0LK25_9BURK</name>
<dbReference type="Proteomes" id="UP000785613">
    <property type="component" value="Unassembled WGS sequence"/>
</dbReference>
<reference evidence="1 2" key="1">
    <citation type="submission" date="2019-09" db="EMBL/GenBank/DDBJ databases">
        <title>Taxonomy of Antarctic Massilia spp.: description of Massilia rubra sp. nov., Massilia aquatica sp. nov., Massilia mucilaginosa sp. nov., Massilia frigida sp. nov. isolated from streams, lakes and regoliths.</title>
        <authorList>
            <person name="Holochova P."/>
            <person name="Sedlacek I."/>
            <person name="Kralova S."/>
            <person name="Maslanova I."/>
            <person name="Busse H.-J."/>
            <person name="Stankova E."/>
            <person name="Vrbovska V."/>
            <person name="Kovarovic V."/>
            <person name="Bartak M."/>
            <person name="Svec P."/>
            <person name="Pantucek R."/>
        </authorList>
    </citation>
    <scope>NUCLEOTIDE SEQUENCE [LARGE SCALE GENOMIC DNA]</scope>
    <source>
        <strain evidence="1 2">CCM 8692</strain>
    </source>
</reference>
<dbReference type="EMBL" id="VUYU01000002">
    <property type="protein sequence ID" value="NHZ32866.1"/>
    <property type="molecule type" value="Genomic_DNA"/>
</dbReference>
<protein>
    <recommendedName>
        <fullName evidence="3">Glyoxalase-like domain-containing protein</fullName>
    </recommendedName>
</protein>
<proteinExistence type="predicted"/>
<sequence length="221" mass="23247">MLSRIQVQETLGIANALGLLDQGAADDVLASFDPGSPFRAVLEVADCMHVHIKVDDTASLPRAALLAGGAVIDNEKDGYIKFACPSGMNLIFSSINVAQDDLRESPDQRRPRPFLDHVGIDLRDPAPAVRSAFDGIVAIADQNGYPRSSQGGAGKAVFCCHVSVAEKHWVYPTRAAQRLTPVEIAFGPLVINADSSGCDLRPTDPSLAAASPACGTRCGAP</sequence>
<dbReference type="RefSeq" id="WP_167222008.1">
    <property type="nucleotide sequence ID" value="NZ_VUYU01000002.1"/>
</dbReference>
<evidence type="ECO:0000313" key="2">
    <source>
        <dbReference type="Proteomes" id="UP000785613"/>
    </source>
</evidence>
<accession>A0ABX0LK25</accession>
<evidence type="ECO:0008006" key="3">
    <source>
        <dbReference type="Google" id="ProtNLM"/>
    </source>
</evidence>
<comment type="caution">
    <text evidence="1">The sequence shown here is derived from an EMBL/GenBank/DDBJ whole genome shotgun (WGS) entry which is preliminary data.</text>
</comment>
<evidence type="ECO:0000313" key="1">
    <source>
        <dbReference type="EMBL" id="NHZ32866.1"/>
    </source>
</evidence>